<evidence type="ECO:0000256" key="2">
    <source>
        <dbReference type="ARBA" id="ARBA00035032"/>
    </source>
</evidence>
<gene>
    <name evidence="4" type="ordered locus">ACP_3240</name>
</gene>
<name>C1F5Q7_ACIC5</name>
<reference evidence="4 5" key="1">
    <citation type="journal article" date="2009" name="Appl. Environ. Microbiol.">
        <title>Three genomes from the phylum Acidobacteria provide insight into the lifestyles of these microorganisms in soils.</title>
        <authorList>
            <person name="Ward N.L."/>
            <person name="Challacombe J.F."/>
            <person name="Janssen P.H."/>
            <person name="Henrissat B."/>
            <person name="Coutinho P.M."/>
            <person name="Wu M."/>
            <person name="Xie G."/>
            <person name="Haft D.H."/>
            <person name="Sait M."/>
            <person name="Badger J."/>
            <person name="Barabote R.D."/>
            <person name="Bradley B."/>
            <person name="Brettin T.S."/>
            <person name="Brinkac L.M."/>
            <person name="Bruce D."/>
            <person name="Creasy T."/>
            <person name="Daugherty S.C."/>
            <person name="Davidsen T.M."/>
            <person name="DeBoy R.T."/>
            <person name="Detter J.C."/>
            <person name="Dodson R.J."/>
            <person name="Durkin A.S."/>
            <person name="Ganapathy A."/>
            <person name="Gwinn-Giglio M."/>
            <person name="Han C.S."/>
            <person name="Khouri H."/>
            <person name="Kiss H."/>
            <person name="Kothari S.P."/>
            <person name="Madupu R."/>
            <person name="Nelson K.E."/>
            <person name="Nelson W.C."/>
            <person name="Paulsen I."/>
            <person name="Penn K."/>
            <person name="Ren Q."/>
            <person name="Rosovitz M.J."/>
            <person name="Selengut J.D."/>
            <person name="Shrivastava S."/>
            <person name="Sullivan S.A."/>
            <person name="Tapia R."/>
            <person name="Thompson L.S."/>
            <person name="Watkins K.L."/>
            <person name="Yang Q."/>
            <person name="Yu C."/>
            <person name="Zafar N."/>
            <person name="Zhou L."/>
            <person name="Kuske C.R."/>
        </authorList>
    </citation>
    <scope>NUCLEOTIDE SEQUENCE [LARGE SCALE GENOMIC DNA]</scope>
    <source>
        <strain evidence="5">ATCC 51196 / DSM 11244 / BCRC 80197 / JCM 7670 / NBRC 15755 / NCIMB 13165 / 161</strain>
    </source>
</reference>
<protein>
    <recommendedName>
        <fullName evidence="2">Protein argonaute</fullName>
    </recommendedName>
</protein>
<dbReference type="RefSeq" id="WP_015898277.1">
    <property type="nucleotide sequence ID" value="NC_012483.1"/>
</dbReference>
<dbReference type="Gene3D" id="3.30.420.10">
    <property type="entry name" value="Ribonuclease H-like superfamily/Ribonuclease H"/>
    <property type="match status" value="1"/>
</dbReference>
<dbReference type="InterPro" id="IPR036397">
    <property type="entry name" value="RNaseH_sf"/>
</dbReference>
<dbReference type="KEGG" id="aca:ACP_3240"/>
<dbReference type="HOGENOM" id="CLU_368286_0_0_0"/>
<organism evidence="4 5">
    <name type="scientific">Acidobacterium capsulatum (strain ATCC 51196 / DSM 11244 / BCRC 80197 / JCM 7670 / NBRC 15755 / NCIMB 13165 / 161)</name>
    <dbReference type="NCBI Taxonomy" id="240015"/>
    <lineage>
        <taxon>Bacteria</taxon>
        <taxon>Pseudomonadati</taxon>
        <taxon>Acidobacteriota</taxon>
        <taxon>Terriglobia</taxon>
        <taxon>Terriglobales</taxon>
        <taxon>Acidobacteriaceae</taxon>
        <taxon>Acidobacterium</taxon>
    </lineage>
</organism>
<dbReference type="InterPro" id="IPR003165">
    <property type="entry name" value="Piwi"/>
</dbReference>
<dbReference type="PROSITE" id="PS50822">
    <property type="entry name" value="PIWI"/>
    <property type="match status" value="1"/>
</dbReference>
<proteinExistence type="inferred from homology"/>
<dbReference type="InterPro" id="IPR012337">
    <property type="entry name" value="RNaseH-like_sf"/>
</dbReference>
<dbReference type="InParanoid" id="C1F5Q7"/>
<dbReference type="GO" id="GO:0003676">
    <property type="term" value="F:nucleic acid binding"/>
    <property type="evidence" value="ECO:0007669"/>
    <property type="project" value="InterPro"/>
</dbReference>
<accession>C1F5Q7</accession>
<dbReference type="Proteomes" id="UP000002207">
    <property type="component" value="Chromosome"/>
</dbReference>
<sequence>MHLNYLPLRFTADIFKGGALTFPEGSEKNWTSDDPISKELSKLREKHGDSHVFHRMGNKIACIPVVENAIAIGTETDFNIISDFQLANALARSALHRYFKAAGRETVIGFRPVTLLLEKHNLASNRKDVFGIFPEYTLDVRPLAPHEGDIASGVLIGFGIKYVFLQNVAELQAQGVSAAGMYAVRLVDESEHQFDRAYLGRIDRFTKDNVTLVDSDYAEYPADQCYFEGSRTNIEAVGRSLLGKDYDAFSSSLLQESYKVTGAPNQTQRLHQLGAWLEAKSPIPCAVGLGVRIAKKPHECSRGNDAGYSRFFDSPKCVLRPGGSLTVPWPVDKQIDLNGPYDAESFPNKRVRIAVICPQEFTGDAEEFLRKLKEGLPNAPDGSPFRKGFVRKYHLSSCDFTFHEVKRSSNSDDIYKDASLEALKQKPDMAIAIIRSQYRGLPDASNPYYTTKARLMAQGVPVQLLNIETIRRKSLDYILNNIGLAMYAKLGGIPWTLTQNSDMAHEIIVGIGSARLNESRRGAGERVIGITTVFSGDGQYLLANNTQEVPSEEYVDALTQSLSETVSELRSRFGWRPKDRVRFIFHQKFKKYKDAEAEAVDRFARSLKDFDVQYAFVHVSDSHNWMLLDPASRGVKFGDTMKGVAVPQRGQCVPLGPNAALLTLSGPFQVKTPLQGCPHPVLVSIHEKSTFKSVDYIARQIFNLSFISWRGFNPSTLPVSISYSDMIVDLLGHLRRVKNWNPETLSTALKERRWFL</sequence>
<comment type="similarity">
    <text evidence="1">Belongs to the argonaute family. Long pAgo subfamily.</text>
</comment>
<dbReference type="EMBL" id="CP001472">
    <property type="protein sequence ID" value="ACO33759.1"/>
    <property type="molecule type" value="Genomic_DNA"/>
</dbReference>
<evidence type="ECO:0000313" key="4">
    <source>
        <dbReference type="EMBL" id="ACO33759.1"/>
    </source>
</evidence>
<dbReference type="STRING" id="240015.ACP_3240"/>
<dbReference type="SMART" id="SM00950">
    <property type="entry name" value="Piwi"/>
    <property type="match status" value="1"/>
</dbReference>
<evidence type="ECO:0000256" key="1">
    <source>
        <dbReference type="ARBA" id="ARBA00035012"/>
    </source>
</evidence>
<dbReference type="OrthoDB" id="530017at2"/>
<evidence type="ECO:0000313" key="5">
    <source>
        <dbReference type="Proteomes" id="UP000002207"/>
    </source>
</evidence>
<evidence type="ECO:0000259" key="3">
    <source>
        <dbReference type="PROSITE" id="PS50822"/>
    </source>
</evidence>
<dbReference type="eggNOG" id="COG1431">
    <property type="taxonomic scope" value="Bacteria"/>
</dbReference>
<dbReference type="Gene3D" id="3.40.50.2300">
    <property type="match status" value="1"/>
</dbReference>
<feature type="domain" description="Piwi" evidence="3">
    <location>
        <begin position="429"/>
        <end position="736"/>
    </location>
</feature>
<dbReference type="Pfam" id="PF02171">
    <property type="entry name" value="Piwi"/>
    <property type="match status" value="1"/>
</dbReference>
<keyword evidence="5" id="KW-1185">Reference proteome</keyword>
<dbReference type="CDD" id="cd04659">
    <property type="entry name" value="Piwi_piwi-like_ProArk"/>
    <property type="match status" value="1"/>
</dbReference>
<dbReference type="SUPFAM" id="SSF53098">
    <property type="entry name" value="Ribonuclease H-like"/>
    <property type="match status" value="1"/>
</dbReference>
<dbReference type="AlphaFoldDB" id="C1F5Q7"/>